<sequence length="132" mass="15183">MFPHSFTKESVESFKCDICQFSKHYRATFSPSNNQSLEPFDLIHSDLWGPANNDTEFVNLEFSKFLKDNSVVHELTCVNTPQQNGVAERKNCHLLEVARALLFQMSIPNVYWGEAVLTTTYLINRLPTRVLN</sequence>
<organism evidence="1 2">
    <name type="scientific">Mucuna pruriens</name>
    <name type="common">Velvet bean</name>
    <name type="synonym">Dolichos pruriens</name>
    <dbReference type="NCBI Taxonomy" id="157652"/>
    <lineage>
        <taxon>Eukaryota</taxon>
        <taxon>Viridiplantae</taxon>
        <taxon>Streptophyta</taxon>
        <taxon>Embryophyta</taxon>
        <taxon>Tracheophyta</taxon>
        <taxon>Spermatophyta</taxon>
        <taxon>Magnoliopsida</taxon>
        <taxon>eudicotyledons</taxon>
        <taxon>Gunneridae</taxon>
        <taxon>Pentapetalae</taxon>
        <taxon>rosids</taxon>
        <taxon>fabids</taxon>
        <taxon>Fabales</taxon>
        <taxon>Fabaceae</taxon>
        <taxon>Papilionoideae</taxon>
        <taxon>50 kb inversion clade</taxon>
        <taxon>NPAAA clade</taxon>
        <taxon>indigoferoid/millettioid clade</taxon>
        <taxon>Phaseoleae</taxon>
        <taxon>Mucuna</taxon>
    </lineage>
</organism>
<evidence type="ECO:0008006" key="3">
    <source>
        <dbReference type="Google" id="ProtNLM"/>
    </source>
</evidence>
<feature type="non-terminal residue" evidence="1">
    <location>
        <position position="1"/>
    </location>
</feature>
<feature type="non-terminal residue" evidence="1">
    <location>
        <position position="132"/>
    </location>
</feature>
<dbReference type="InterPro" id="IPR039537">
    <property type="entry name" value="Retrotran_Ty1/copia-like"/>
</dbReference>
<dbReference type="Gene3D" id="3.30.420.10">
    <property type="entry name" value="Ribonuclease H-like superfamily/Ribonuclease H"/>
    <property type="match status" value="1"/>
</dbReference>
<proteinExistence type="predicted"/>
<protein>
    <recommendedName>
        <fullName evidence="3">Integrase catalytic domain-containing protein</fullName>
    </recommendedName>
</protein>
<dbReference type="EMBL" id="QJKJ01011090">
    <property type="protein sequence ID" value="RDX72025.1"/>
    <property type="molecule type" value="Genomic_DNA"/>
</dbReference>
<accession>A0A371F148</accession>
<gene>
    <name evidence="1" type="ORF">CR513_48542</name>
</gene>
<dbReference type="AlphaFoldDB" id="A0A371F148"/>
<comment type="caution">
    <text evidence="1">The sequence shown here is derived from an EMBL/GenBank/DDBJ whole genome shotgun (WGS) entry which is preliminary data.</text>
</comment>
<dbReference type="STRING" id="157652.A0A371F148"/>
<evidence type="ECO:0000313" key="1">
    <source>
        <dbReference type="EMBL" id="RDX72025.1"/>
    </source>
</evidence>
<dbReference type="PANTHER" id="PTHR42648">
    <property type="entry name" value="TRANSPOSASE, PUTATIVE-RELATED"/>
    <property type="match status" value="1"/>
</dbReference>
<dbReference type="PANTHER" id="PTHR42648:SF31">
    <property type="entry name" value="RNA-DIRECTED DNA POLYMERASE"/>
    <property type="match status" value="1"/>
</dbReference>
<dbReference type="InterPro" id="IPR036397">
    <property type="entry name" value="RNaseH_sf"/>
</dbReference>
<dbReference type="OrthoDB" id="1749397at2759"/>
<dbReference type="SUPFAM" id="SSF53098">
    <property type="entry name" value="Ribonuclease H-like"/>
    <property type="match status" value="1"/>
</dbReference>
<dbReference type="GO" id="GO:0003676">
    <property type="term" value="F:nucleic acid binding"/>
    <property type="evidence" value="ECO:0007669"/>
    <property type="project" value="InterPro"/>
</dbReference>
<keyword evidence="2" id="KW-1185">Reference proteome</keyword>
<dbReference type="Proteomes" id="UP000257109">
    <property type="component" value="Unassembled WGS sequence"/>
</dbReference>
<evidence type="ECO:0000313" key="2">
    <source>
        <dbReference type="Proteomes" id="UP000257109"/>
    </source>
</evidence>
<reference evidence="1" key="1">
    <citation type="submission" date="2018-05" db="EMBL/GenBank/DDBJ databases">
        <title>Draft genome of Mucuna pruriens seed.</title>
        <authorList>
            <person name="Nnadi N.E."/>
            <person name="Vos R."/>
            <person name="Hasami M.H."/>
            <person name="Devisetty U.K."/>
            <person name="Aguiy J.C."/>
        </authorList>
    </citation>
    <scope>NUCLEOTIDE SEQUENCE [LARGE SCALE GENOMIC DNA]</scope>
    <source>
        <strain evidence="1">JCA_2017</strain>
    </source>
</reference>
<dbReference type="InterPro" id="IPR012337">
    <property type="entry name" value="RNaseH-like_sf"/>
</dbReference>
<name>A0A371F148_MUCPR</name>